<proteinExistence type="predicted"/>
<evidence type="ECO:0000313" key="2">
    <source>
        <dbReference type="Proteomes" id="UP000095621"/>
    </source>
</evidence>
<reference evidence="1 2" key="1">
    <citation type="submission" date="2015-09" db="EMBL/GenBank/DDBJ databases">
        <authorList>
            <consortium name="Pathogen Informatics"/>
        </authorList>
    </citation>
    <scope>NUCLEOTIDE SEQUENCE [LARGE SCALE GENOMIC DNA]</scope>
    <source>
        <strain evidence="1 2">2789STDY5834875</strain>
    </source>
</reference>
<organism evidence="1 2">
    <name type="scientific">Lachnospira eligens</name>
    <dbReference type="NCBI Taxonomy" id="39485"/>
    <lineage>
        <taxon>Bacteria</taxon>
        <taxon>Bacillati</taxon>
        <taxon>Bacillota</taxon>
        <taxon>Clostridia</taxon>
        <taxon>Lachnospirales</taxon>
        <taxon>Lachnospiraceae</taxon>
        <taxon>Lachnospira</taxon>
    </lineage>
</organism>
<dbReference type="EMBL" id="CZBU01000003">
    <property type="protein sequence ID" value="CUQ77068.1"/>
    <property type="molecule type" value="Genomic_DNA"/>
</dbReference>
<dbReference type="InterPro" id="IPR057005">
    <property type="entry name" value="Phage_TAC_17"/>
</dbReference>
<dbReference type="Pfam" id="PF23803">
    <property type="entry name" value="Phage_TAC_17"/>
    <property type="match status" value="1"/>
</dbReference>
<evidence type="ECO:0000313" key="1">
    <source>
        <dbReference type="EMBL" id="CUQ77068.1"/>
    </source>
</evidence>
<dbReference type="AlphaFoldDB" id="A0A174YYQ9"/>
<protein>
    <submittedName>
        <fullName evidence="1">Uncharacterized protein</fullName>
    </submittedName>
</protein>
<gene>
    <name evidence="1" type="ORF">ERS852490_01376</name>
</gene>
<dbReference type="Proteomes" id="UP000095621">
    <property type="component" value="Unassembled WGS sequence"/>
</dbReference>
<accession>A0A174YYQ9</accession>
<sequence>MLKITKTYEDWNDTERTEDFYFNLTEAEITELQIGTVGGFAETIEKIVNAKDQSELIKIFKELVLMAYGKKSADGKRFMKDDDTKKEFVENPAYSIIFMELVSDAEKAAEFINGIMPKSIDKAELQKKTNELMAKYN</sequence>
<name>A0A174YYQ9_9FIRM</name>
<dbReference type="OrthoDB" id="2050758at2"/>
<dbReference type="RefSeq" id="WP_055215510.1">
    <property type="nucleotide sequence ID" value="NZ_CZBU01000003.1"/>
</dbReference>